<feature type="compositionally biased region" description="Acidic residues" evidence="2">
    <location>
        <begin position="830"/>
        <end position="839"/>
    </location>
</feature>
<feature type="compositionally biased region" description="Low complexity" evidence="2">
    <location>
        <begin position="1069"/>
        <end position="1083"/>
    </location>
</feature>
<gene>
    <name evidence="3" type="ORF">DL89DRAFT_259530</name>
</gene>
<feature type="compositionally biased region" description="Low complexity" evidence="2">
    <location>
        <begin position="1342"/>
        <end position="1355"/>
    </location>
</feature>
<dbReference type="PANTHER" id="PTHR12460">
    <property type="entry name" value="CYCLIN-DEPENDENT KINASE INHIBITOR-RELATED PROTEIN"/>
    <property type="match status" value="1"/>
</dbReference>
<feature type="compositionally biased region" description="Low complexity" evidence="2">
    <location>
        <begin position="222"/>
        <end position="249"/>
    </location>
</feature>
<evidence type="ECO:0000256" key="1">
    <source>
        <dbReference type="SAM" id="Coils"/>
    </source>
</evidence>
<reference evidence="3 4" key="1">
    <citation type="submission" date="2016-07" db="EMBL/GenBank/DDBJ databases">
        <title>Pervasive Adenine N6-methylation of Active Genes in Fungi.</title>
        <authorList>
            <consortium name="DOE Joint Genome Institute"/>
            <person name="Mondo S.J."/>
            <person name="Dannebaum R.O."/>
            <person name="Kuo R.C."/>
            <person name="Labutti K."/>
            <person name="Haridas S."/>
            <person name="Kuo A."/>
            <person name="Salamov A."/>
            <person name="Ahrendt S.R."/>
            <person name="Lipzen A."/>
            <person name="Sullivan W."/>
            <person name="Andreopoulos W.B."/>
            <person name="Clum A."/>
            <person name="Lindquist E."/>
            <person name="Daum C."/>
            <person name="Ramamoorthy G.K."/>
            <person name="Gryganskyi A."/>
            <person name="Culley D."/>
            <person name="Magnuson J.K."/>
            <person name="James T.Y."/>
            <person name="O'Malley M.A."/>
            <person name="Stajich J.E."/>
            <person name="Spatafora J.W."/>
            <person name="Visel A."/>
            <person name="Grigoriev I.V."/>
        </authorList>
    </citation>
    <scope>NUCLEOTIDE SEQUENCE [LARGE SCALE GENOMIC DNA]</scope>
    <source>
        <strain evidence="3 4">ATCC 12442</strain>
    </source>
</reference>
<feature type="region of interest" description="Disordered" evidence="2">
    <location>
        <begin position="130"/>
        <end position="168"/>
    </location>
</feature>
<keyword evidence="4" id="KW-1185">Reference proteome</keyword>
<feature type="region of interest" description="Disordered" evidence="2">
    <location>
        <begin position="960"/>
        <end position="983"/>
    </location>
</feature>
<dbReference type="Proteomes" id="UP000193922">
    <property type="component" value="Unassembled WGS sequence"/>
</dbReference>
<dbReference type="OrthoDB" id="2148641at2759"/>
<sequence length="1388" mass="147192">MTDLELDSKAILNGLVRLDQNGELPASATAALGGGAKPANKGARAAGTSEALDSADARALMAHAASGNRATSSHFSGNGTHAVATLRLETSAVLKELARFRACDDQTMSCFYCREWAQWVYRKQISALSGGVTTGSSSNGTGKGKKKGKASGNNAAAALGSDSMGGASAEEVLERERLERKRAMRLCYSSIGDLCDSLRELVAEERQALPIIEQTSGMASAPVSRPGSPSLSVSSATSSTFAEQASRNAGGKGGKARGGNKAKASNAQAAPLATTAAAAASDESAAAGGNSTLIDTIVERAMAWYEGYQFPLADVYEDLTFDFPPDAFPYNDKQDPMNPALLLPALQVTKTYISLPAAKFPLLGNITSEQIATHSYPTCQHTKADHPTPSELDTQRLIFNSQLQKWRGENKSGFEREMEPVWQITQLLLKSAQRIEAMRVRLFARGCRANREQFLQSIRTRAQPFSEYWARVSEPYRTGKAAIIAEGDSGDDEPARKSRGRRSTRTKTNEQLAEELDSLVAKHLDGLLEVSSQWSRTFLESYYGVAREFARELETILGECITMCDRRAQGLKYPPPLTLQPQLEKARAAIACLQPHLDARIEKIQAVIRDRNTEIFNMTSSIREDWSETSGATVASKLAKAAHKDFRKKMRRVEFQQQSGVISWAMRELEQLLTAPDVAEVVTDCLELLMTEAEILERAVSQVFVRKYETASNDLREQRQDIVDDFTEGLLTGREELAGIIGKLMLKEAWRILEANISLQRQKALLDGGGHGGSGKSKKSKGSQAKHALPPAAAAISSGGEAAPKPAQAPVQPPTPVDVQSQADSMSVLDLDEFDDEEDSAAKKRRKNKKKKAKKKKAKQAAAQAAQAAHAAQTSHQDAQSNGDEDEDEDDNEDRTGGDPQNPFASLSMANANGEVDSDAGERMFSAADVPAVSVAAPERAVDDPAKEAVVGSISAPVPAAAQPVAQAAGQQQQQQARPRRGTNAARYVPGVGFISDDGISATSPRPSPGVTATFKGPVSGAPSTSGAVTSATASPAGRITPGSLSVQTAPTGKQTVLTASPSMGESPQQQQQQQQQLDKESLQQLQSTLGAMTVDAMQQELEALAHPDLVAVATSALVSRNGLMSLTNKWHVSVGNVLQTYETIASQVESFRRLCDAHDEETARLSSLLAQAAQEAQQWHEKYDRVQAELEELKASNAAKERALSEEPPAASVAAAAAASAGAAAVPQAAPPMAMPSPGDGGMMWPDQQQQQQQQAWQSFGGAQYPVANTSAAMPAGFMAAQALLPGLLASGQLPANVDYAQLMSVASRIHAAQQQQQQQGFMGAGVPGFNVGSMLGNSSGLGMSQAQQQQASAGGAGGAGMQAANPASSVSSSSLLSALNAGSQPF</sequence>
<feature type="compositionally biased region" description="Basic residues" evidence="2">
    <location>
        <begin position="843"/>
        <end position="859"/>
    </location>
</feature>
<dbReference type="RefSeq" id="XP_040741554.1">
    <property type="nucleotide sequence ID" value="XM_040885693.1"/>
</dbReference>
<protein>
    <submittedName>
        <fullName evidence="3">Uncharacterized protein</fullName>
    </submittedName>
</protein>
<keyword evidence="1" id="KW-0175">Coiled coil</keyword>
<name>A0A1Y1W2J4_9FUNG</name>
<evidence type="ECO:0000256" key="2">
    <source>
        <dbReference type="SAM" id="MobiDB-lite"/>
    </source>
</evidence>
<dbReference type="PANTHER" id="PTHR12460:SF38">
    <property type="entry name" value="KINETOPLAST-ASSOCIATED PROTEIN-LIKE PROTEIN"/>
    <property type="match status" value="1"/>
</dbReference>
<accession>A0A1Y1W2J4</accession>
<feature type="compositionally biased region" description="Low complexity" evidence="2">
    <location>
        <begin position="130"/>
        <end position="140"/>
    </location>
</feature>
<feature type="compositionally biased region" description="Low complexity" evidence="2">
    <location>
        <begin position="150"/>
        <end position="161"/>
    </location>
</feature>
<feature type="coiled-coil region" evidence="1">
    <location>
        <begin position="1170"/>
        <end position="1204"/>
    </location>
</feature>
<feature type="compositionally biased region" description="Acidic residues" evidence="2">
    <location>
        <begin position="883"/>
        <end position="893"/>
    </location>
</feature>
<feature type="region of interest" description="Disordered" evidence="2">
    <location>
        <begin position="768"/>
        <end position="923"/>
    </location>
</feature>
<feature type="compositionally biased region" description="Low complexity" evidence="2">
    <location>
        <begin position="860"/>
        <end position="873"/>
    </location>
</feature>
<organism evidence="3 4">
    <name type="scientific">Linderina pennispora</name>
    <dbReference type="NCBI Taxonomy" id="61395"/>
    <lineage>
        <taxon>Eukaryota</taxon>
        <taxon>Fungi</taxon>
        <taxon>Fungi incertae sedis</taxon>
        <taxon>Zoopagomycota</taxon>
        <taxon>Kickxellomycotina</taxon>
        <taxon>Kickxellomycetes</taxon>
        <taxon>Kickxellales</taxon>
        <taxon>Kickxellaceae</taxon>
        <taxon>Linderina</taxon>
    </lineage>
</organism>
<feature type="compositionally biased region" description="Low complexity" evidence="2">
    <location>
        <begin position="782"/>
        <end position="810"/>
    </location>
</feature>
<evidence type="ECO:0000313" key="3">
    <source>
        <dbReference type="EMBL" id="ORX67667.1"/>
    </source>
</evidence>
<feature type="region of interest" description="Disordered" evidence="2">
    <location>
        <begin position="216"/>
        <end position="267"/>
    </location>
</feature>
<evidence type="ECO:0000313" key="4">
    <source>
        <dbReference type="Proteomes" id="UP000193922"/>
    </source>
</evidence>
<feature type="region of interest" description="Disordered" evidence="2">
    <location>
        <begin position="483"/>
        <end position="509"/>
    </location>
</feature>
<feature type="region of interest" description="Disordered" evidence="2">
    <location>
        <begin position="1342"/>
        <end position="1369"/>
    </location>
</feature>
<feature type="region of interest" description="Disordered" evidence="2">
    <location>
        <begin position="998"/>
        <end position="1083"/>
    </location>
</feature>
<feature type="compositionally biased region" description="Polar residues" evidence="2">
    <location>
        <begin position="1043"/>
        <end position="1068"/>
    </location>
</feature>
<proteinExistence type="predicted"/>
<feature type="compositionally biased region" description="Low complexity" evidence="2">
    <location>
        <begin position="960"/>
        <end position="977"/>
    </location>
</feature>
<dbReference type="GeneID" id="63802341"/>
<feature type="compositionally biased region" description="Low complexity" evidence="2">
    <location>
        <begin position="1020"/>
        <end position="1038"/>
    </location>
</feature>
<dbReference type="EMBL" id="MCFD01000012">
    <property type="protein sequence ID" value="ORX67667.1"/>
    <property type="molecule type" value="Genomic_DNA"/>
</dbReference>
<comment type="caution">
    <text evidence="3">The sequence shown here is derived from an EMBL/GenBank/DDBJ whole genome shotgun (WGS) entry which is preliminary data.</text>
</comment>